<reference evidence="5" key="1">
    <citation type="submission" date="2021-02" db="EMBL/GenBank/DDBJ databases">
        <authorList>
            <person name="Nowell W R."/>
        </authorList>
    </citation>
    <scope>NUCLEOTIDE SEQUENCE</scope>
    <source>
        <strain evidence="5">Ploen Becks lab</strain>
    </source>
</reference>
<evidence type="ECO:0000313" key="5">
    <source>
        <dbReference type="EMBL" id="CAF0829994.1"/>
    </source>
</evidence>
<evidence type="ECO:0000313" key="6">
    <source>
        <dbReference type="Proteomes" id="UP000663879"/>
    </source>
</evidence>
<protein>
    <recommendedName>
        <fullName evidence="4">CMP/dCMP-type deaminase domain-containing protein</fullName>
    </recommendedName>
</protein>
<evidence type="ECO:0000259" key="4">
    <source>
        <dbReference type="PROSITE" id="PS51747"/>
    </source>
</evidence>
<dbReference type="PROSITE" id="PS00903">
    <property type="entry name" value="CYT_DCMP_DEAMINASES_1"/>
    <property type="match status" value="1"/>
</dbReference>
<evidence type="ECO:0000256" key="1">
    <source>
        <dbReference type="ARBA" id="ARBA00022723"/>
    </source>
</evidence>
<accession>A0A813UNR7</accession>
<dbReference type="InterPro" id="IPR016193">
    <property type="entry name" value="Cytidine_deaminase-like"/>
</dbReference>
<dbReference type="Gene3D" id="3.40.140.10">
    <property type="entry name" value="Cytidine Deaminase, domain 2"/>
    <property type="match status" value="1"/>
</dbReference>
<dbReference type="EMBL" id="CAJNOC010001048">
    <property type="protein sequence ID" value="CAF0829994.1"/>
    <property type="molecule type" value="Genomic_DNA"/>
</dbReference>
<feature type="domain" description="CMP/dCMP-type deaminase" evidence="4">
    <location>
        <begin position="8"/>
        <end position="134"/>
    </location>
</feature>
<dbReference type="PANTHER" id="PTHR11079:SF149">
    <property type="entry name" value="TRNA-SPECIFIC ADENOSINE DEAMINASE 2"/>
    <property type="match status" value="1"/>
</dbReference>
<comment type="caution">
    <text evidence="5">The sequence shown here is derived from an EMBL/GenBank/DDBJ whole genome shotgun (WGS) entry which is preliminary data.</text>
</comment>
<dbReference type="InterPro" id="IPR016192">
    <property type="entry name" value="APOBEC/CMP_deaminase_Zn-bd"/>
</dbReference>
<dbReference type="SUPFAM" id="SSF53927">
    <property type="entry name" value="Cytidine deaminase-like"/>
    <property type="match status" value="1"/>
</dbReference>
<dbReference type="AlphaFoldDB" id="A0A813UNR7"/>
<gene>
    <name evidence="5" type="ORF">OXX778_LOCUS7913</name>
</gene>
<keyword evidence="3" id="KW-0862">Zinc</keyword>
<dbReference type="GO" id="GO:0005737">
    <property type="term" value="C:cytoplasm"/>
    <property type="evidence" value="ECO:0007669"/>
    <property type="project" value="TreeGrafter"/>
</dbReference>
<dbReference type="Pfam" id="PF00383">
    <property type="entry name" value="dCMP_cyt_deam_1"/>
    <property type="match status" value="1"/>
</dbReference>
<proteinExistence type="predicted"/>
<dbReference type="GO" id="GO:0008270">
    <property type="term" value="F:zinc ion binding"/>
    <property type="evidence" value="ECO:0007669"/>
    <property type="project" value="InterPro"/>
</dbReference>
<evidence type="ECO:0000256" key="3">
    <source>
        <dbReference type="ARBA" id="ARBA00022833"/>
    </source>
</evidence>
<dbReference type="PANTHER" id="PTHR11079">
    <property type="entry name" value="CYTOSINE DEAMINASE FAMILY MEMBER"/>
    <property type="match status" value="1"/>
</dbReference>
<dbReference type="GO" id="GO:0052717">
    <property type="term" value="F:tRNA-specific adenosine-34 deaminase activity"/>
    <property type="evidence" value="ECO:0007669"/>
    <property type="project" value="UniProtKB-EC"/>
</dbReference>
<keyword evidence="6" id="KW-1185">Reference proteome</keyword>
<keyword evidence="2" id="KW-0378">Hydrolase</keyword>
<keyword evidence="1" id="KW-0479">Metal-binding</keyword>
<dbReference type="PROSITE" id="PS51747">
    <property type="entry name" value="CYT_DCMP_DEAMINASES_2"/>
    <property type="match status" value="1"/>
</dbReference>
<sequence>MNLLKSQANQIKWMKEALNVGKKALDVKEVPVGCVIVYQDKEIIGRGHNLTNILKNPTRHAEFQAIDEAFEWCRKNEKNWLNVFEQAVLYVTCEPCIMCASALRRVNLVNCVYGCSNERFGGCGSVLNISTSNNEELNFGKNMTITKGVCEDLAIKLLQSFYACENPFAVEPKSKENRTKPELNPNEFS</sequence>
<dbReference type="GO" id="GO:0002100">
    <property type="term" value="P:tRNA wobble adenosine to inosine editing"/>
    <property type="evidence" value="ECO:0007669"/>
    <property type="project" value="InterPro"/>
</dbReference>
<dbReference type="GO" id="GO:0005634">
    <property type="term" value="C:nucleus"/>
    <property type="evidence" value="ECO:0007669"/>
    <property type="project" value="TreeGrafter"/>
</dbReference>
<dbReference type="CDD" id="cd01285">
    <property type="entry name" value="nucleoside_deaminase"/>
    <property type="match status" value="1"/>
</dbReference>
<organism evidence="5 6">
    <name type="scientific">Brachionus calyciflorus</name>
    <dbReference type="NCBI Taxonomy" id="104777"/>
    <lineage>
        <taxon>Eukaryota</taxon>
        <taxon>Metazoa</taxon>
        <taxon>Spiralia</taxon>
        <taxon>Gnathifera</taxon>
        <taxon>Rotifera</taxon>
        <taxon>Eurotatoria</taxon>
        <taxon>Monogononta</taxon>
        <taxon>Pseudotrocha</taxon>
        <taxon>Ploima</taxon>
        <taxon>Brachionidae</taxon>
        <taxon>Brachionus</taxon>
    </lineage>
</organism>
<evidence type="ECO:0000256" key="2">
    <source>
        <dbReference type="ARBA" id="ARBA00022801"/>
    </source>
</evidence>
<dbReference type="Proteomes" id="UP000663879">
    <property type="component" value="Unassembled WGS sequence"/>
</dbReference>
<name>A0A813UNR7_9BILA</name>
<dbReference type="InterPro" id="IPR002125">
    <property type="entry name" value="CMP_dCMP_dom"/>
</dbReference>
<dbReference type="OrthoDB" id="408702at2759"/>